<sequence length="496" mass="57356">MKRFLCLVLWLSVWQLQSQKYTPNLTSLQQYECPEWFSDAKFGIYVHWGVYSVPEYGEWYAREMYMEGHEVYNYHLENYGHPSEFGYKDFIPMWKAEKFDPDAWLELFKAAGAKYFTPCAVHHDGFELWNSKYTPYNAVNMGPKKDLLGMMRKAANKYGLRFGVTTHMARSISWMQTSHRSDTIGPYKDIPYDGNKPEFQDLYHIPYGDDNRADTENPPLMWRNYWLLRMKDLTENYSPDFIYLDSAVPFAGEDNGKTGFEFFAWFYNRNPEGIITHKGDKGVNRAPYFEGIATLDIERGKSKTIRKDPWQTDDSIGPWGYNKTADYKDANAVIDKLIDIVSKNGNLLLNVPPKADGTLDEETISILSDIGDWFAINGEGIYETRPWEVFGEGPDTEMKGRANLSPYTYKNIRFTQSKDGNTLYAILMGWPGENARINLKSFSKDHPGENYKIQQIEMLGSTDKIKYKHSKKGLSFTAPKTTKNNLAVIFKISLKD</sequence>
<dbReference type="OrthoDB" id="1095333at2"/>
<keyword evidence="10" id="KW-1185">Reference proteome</keyword>
<evidence type="ECO:0000259" key="7">
    <source>
        <dbReference type="Pfam" id="PF01120"/>
    </source>
</evidence>
<dbReference type="RefSeq" id="WP_080318442.1">
    <property type="nucleotide sequence ID" value="NZ_MTBC01000003.1"/>
</dbReference>
<dbReference type="InterPro" id="IPR013780">
    <property type="entry name" value="Glyco_hydro_b"/>
</dbReference>
<keyword evidence="6" id="KW-0326">Glycosidase</keyword>
<dbReference type="Proteomes" id="UP000191680">
    <property type="component" value="Unassembled WGS sequence"/>
</dbReference>
<accession>A0A1V6LT26</accession>
<keyword evidence="4" id="KW-0732">Signal</keyword>
<dbReference type="InterPro" id="IPR000933">
    <property type="entry name" value="Glyco_hydro_29"/>
</dbReference>
<feature type="domain" description="Glycoside hydrolase family 29 N-terminal" evidence="7">
    <location>
        <begin position="15"/>
        <end position="379"/>
    </location>
</feature>
<evidence type="ECO:0000256" key="3">
    <source>
        <dbReference type="ARBA" id="ARBA00012662"/>
    </source>
</evidence>
<dbReference type="SUPFAM" id="SSF51445">
    <property type="entry name" value="(Trans)glycosidases"/>
    <property type="match status" value="1"/>
</dbReference>
<evidence type="ECO:0000256" key="1">
    <source>
        <dbReference type="ARBA" id="ARBA00004071"/>
    </source>
</evidence>
<keyword evidence="5" id="KW-0378">Hydrolase</keyword>
<dbReference type="Pfam" id="PF01120">
    <property type="entry name" value="Alpha_L_fucos"/>
    <property type="match status" value="1"/>
</dbReference>
<comment type="similarity">
    <text evidence="2">Belongs to the glycosyl hydrolase 29 family.</text>
</comment>
<dbReference type="InterPro" id="IPR017853">
    <property type="entry name" value="GH"/>
</dbReference>
<dbReference type="InterPro" id="IPR031919">
    <property type="entry name" value="Fucosidase_C"/>
</dbReference>
<evidence type="ECO:0000256" key="2">
    <source>
        <dbReference type="ARBA" id="ARBA00007951"/>
    </source>
</evidence>
<evidence type="ECO:0000256" key="5">
    <source>
        <dbReference type="ARBA" id="ARBA00022801"/>
    </source>
</evidence>
<dbReference type="Pfam" id="PF16757">
    <property type="entry name" value="Fucosidase_C"/>
    <property type="match status" value="1"/>
</dbReference>
<comment type="caution">
    <text evidence="9">The sequence shown here is derived from an EMBL/GenBank/DDBJ whole genome shotgun (WGS) entry which is preliminary data.</text>
</comment>
<gene>
    <name evidence="9" type="ORF">BUL40_05735</name>
</gene>
<evidence type="ECO:0000256" key="6">
    <source>
        <dbReference type="ARBA" id="ARBA00023295"/>
    </source>
</evidence>
<dbReference type="Gene3D" id="3.20.20.80">
    <property type="entry name" value="Glycosidases"/>
    <property type="match status" value="1"/>
</dbReference>
<dbReference type="SMART" id="SM00812">
    <property type="entry name" value="Alpha_L_fucos"/>
    <property type="match status" value="1"/>
</dbReference>
<dbReference type="InterPro" id="IPR016286">
    <property type="entry name" value="FUC_metazoa-typ"/>
</dbReference>
<dbReference type="PRINTS" id="PR00741">
    <property type="entry name" value="GLHYDRLASE29"/>
</dbReference>
<dbReference type="PANTHER" id="PTHR10030:SF37">
    <property type="entry name" value="ALPHA-L-FUCOSIDASE-RELATED"/>
    <property type="match status" value="1"/>
</dbReference>
<comment type="function">
    <text evidence="1">Alpha-L-fucosidase is responsible for hydrolyzing the alpha-1,6-linked fucose joined to the reducing-end N-acetylglucosamine of the carbohydrate moieties of glycoproteins.</text>
</comment>
<dbReference type="Gene3D" id="2.60.40.1180">
    <property type="entry name" value="Golgi alpha-mannosidase II"/>
    <property type="match status" value="1"/>
</dbReference>
<feature type="domain" description="Alpha-L-fucosidase C-terminal" evidence="8">
    <location>
        <begin position="409"/>
        <end position="489"/>
    </location>
</feature>
<evidence type="ECO:0000256" key="4">
    <source>
        <dbReference type="ARBA" id="ARBA00022729"/>
    </source>
</evidence>
<evidence type="ECO:0000313" key="9">
    <source>
        <dbReference type="EMBL" id="OQD43334.1"/>
    </source>
</evidence>
<proteinExistence type="inferred from homology"/>
<dbReference type="InterPro" id="IPR057739">
    <property type="entry name" value="Glyco_hydro_29_N"/>
</dbReference>
<name>A0A1V6LT26_9FLAO</name>
<organism evidence="9 10">
    <name type="scientific">Croceivirga radicis</name>
    <dbReference type="NCBI Taxonomy" id="1929488"/>
    <lineage>
        <taxon>Bacteria</taxon>
        <taxon>Pseudomonadati</taxon>
        <taxon>Bacteroidota</taxon>
        <taxon>Flavobacteriia</taxon>
        <taxon>Flavobacteriales</taxon>
        <taxon>Flavobacteriaceae</taxon>
        <taxon>Croceivirga</taxon>
    </lineage>
</organism>
<protein>
    <recommendedName>
        <fullName evidence="3">alpha-L-fucosidase</fullName>
        <ecNumber evidence="3">3.2.1.51</ecNumber>
    </recommendedName>
</protein>
<dbReference type="EMBL" id="MTBC01000003">
    <property type="protein sequence ID" value="OQD43334.1"/>
    <property type="molecule type" value="Genomic_DNA"/>
</dbReference>
<dbReference type="PIRSF" id="PIRSF001092">
    <property type="entry name" value="Alpha-L-fucosidase"/>
    <property type="match status" value="1"/>
</dbReference>
<dbReference type="GO" id="GO:0004560">
    <property type="term" value="F:alpha-L-fucosidase activity"/>
    <property type="evidence" value="ECO:0007669"/>
    <property type="project" value="InterPro"/>
</dbReference>
<reference evidence="9 10" key="1">
    <citation type="submission" date="2016-12" db="EMBL/GenBank/DDBJ databases">
        <authorList>
            <person name="Song W.-J."/>
            <person name="Kurnit D.M."/>
        </authorList>
    </citation>
    <scope>NUCLEOTIDE SEQUENCE [LARGE SCALE GENOMIC DNA]</scope>
    <source>
        <strain evidence="9 10">HSG9</strain>
    </source>
</reference>
<evidence type="ECO:0000259" key="8">
    <source>
        <dbReference type="Pfam" id="PF16757"/>
    </source>
</evidence>
<evidence type="ECO:0000313" key="10">
    <source>
        <dbReference type="Proteomes" id="UP000191680"/>
    </source>
</evidence>
<dbReference type="AlphaFoldDB" id="A0A1V6LT26"/>
<dbReference type="GO" id="GO:0016139">
    <property type="term" value="P:glycoside catabolic process"/>
    <property type="evidence" value="ECO:0007669"/>
    <property type="project" value="TreeGrafter"/>
</dbReference>
<dbReference type="GO" id="GO:0006004">
    <property type="term" value="P:fucose metabolic process"/>
    <property type="evidence" value="ECO:0007669"/>
    <property type="project" value="InterPro"/>
</dbReference>
<dbReference type="PANTHER" id="PTHR10030">
    <property type="entry name" value="ALPHA-L-FUCOSIDASE"/>
    <property type="match status" value="1"/>
</dbReference>
<dbReference type="EC" id="3.2.1.51" evidence="3"/>
<dbReference type="GO" id="GO:0005764">
    <property type="term" value="C:lysosome"/>
    <property type="evidence" value="ECO:0007669"/>
    <property type="project" value="TreeGrafter"/>
</dbReference>